<protein>
    <submittedName>
        <fullName evidence="1">Uncharacterized protein</fullName>
    </submittedName>
</protein>
<name>A0A182HJX2_ANOAR</name>
<organism evidence="1 2">
    <name type="scientific">Anopheles arabiensis</name>
    <name type="common">Mosquito</name>
    <dbReference type="NCBI Taxonomy" id="7173"/>
    <lineage>
        <taxon>Eukaryota</taxon>
        <taxon>Metazoa</taxon>
        <taxon>Ecdysozoa</taxon>
        <taxon>Arthropoda</taxon>
        <taxon>Hexapoda</taxon>
        <taxon>Insecta</taxon>
        <taxon>Pterygota</taxon>
        <taxon>Neoptera</taxon>
        <taxon>Endopterygota</taxon>
        <taxon>Diptera</taxon>
        <taxon>Nematocera</taxon>
        <taxon>Culicoidea</taxon>
        <taxon>Culicidae</taxon>
        <taxon>Anophelinae</taxon>
        <taxon>Anopheles</taxon>
    </lineage>
</organism>
<evidence type="ECO:0000313" key="2">
    <source>
        <dbReference type="Proteomes" id="UP000075840"/>
    </source>
</evidence>
<proteinExistence type="predicted"/>
<reference evidence="1" key="1">
    <citation type="submission" date="2022-08" db="UniProtKB">
        <authorList>
            <consortium name="EnsemblMetazoa"/>
        </authorList>
    </citation>
    <scope>IDENTIFICATION</scope>
    <source>
        <strain evidence="1">Dongola</strain>
    </source>
</reference>
<accession>A0A182HJX2</accession>
<dbReference type="VEuPathDB" id="VectorBase:AARA001547"/>
<dbReference type="EnsemblMetazoa" id="AARA001547-RA">
    <property type="protein sequence ID" value="AARA001547-PA"/>
    <property type="gene ID" value="AARA001547"/>
</dbReference>
<dbReference type="AlphaFoldDB" id="A0A182HJX2"/>
<sequence>MKYVFVALMLVALVFAIVATQGVPIPVSSEVKLNLAKRSISQHRAAFTSYLAHDESDSNSPEDG</sequence>
<keyword evidence="2" id="KW-1185">Reference proteome</keyword>
<dbReference type="EMBL" id="APCN01002212">
    <property type="status" value="NOT_ANNOTATED_CDS"/>
    <property type="molecule type" value="Genomic_DNA"/>
</dbReference>
<dbReference type="Proteomes" id="UP000075840">
    <property type="component" value="Unassembled WGS sequence"/>
</dbReference>
<evidence type="ECO:0000313" key="1">
    <source>
        <dbReference type="EnsemblMetazoa" id="AARA001547-PA"/>
    </source>
</evidence>